<sequence>MASYPARLKKVLIVTAPLWFKALIKILRLFVRKKLRERVFTVSVPQLALHVPHKTLSLHLGGTLEVDHDTSLLSCRQSMMNREDKLLANIMDVSDGSGSSSETGSEFVSNNQKTRIISAVHQLGDNNTADNNSTITYATTAAGAANGATTNGGREFLNPPSSSSSDMSIDDSLDGQEGDSKSIHQIVQMMKQGGLRGLIEEYAVIRSRPPEGTFWHSRMHANLTKNRFADVLCYDQNRVVLTQEDGDEASDYINANFVDGYKEDSAYITTQGPLPNTCKDFWRMIWEQHCLLIVMTMRVVERGCVKCVQYWEPTEEGSLEFGDYMWRKISVECNEGYMVYLVRIEKHKGEALFIVAIANIIRITLSFRQQTDEVRNVSHWQFTSWPDYGIPSSAMTMLNFVQKVREKQAQVLEGLVDTWAGHPLGPPIVVHCSAGIGRSGTFITLATCISRLEDVGTVDIRGTVEKIRSQRAHCLQMPEQYVFCHLALIEYAYSRGMLKPTDLVGFDQHEPDSE</sequence>
<feature type="region of interest" description="Disordered" evidence="1">
    <location>
        <begin position="146"/>
        <end position="179"/>
    </location>
</feature>
<keyword evidence="6" id="KW-1185">Reference proteome</keyword>
<dbReference type="SUPFAM" id="SSF52799">
    <property type="entry name" value="(Phosphotyrosine protein) phosphatases II"/>
    <property type="match status" value="1"/>
</dbReference>
<dbReference type="STRING" id="7238.B4IM87"/>
<dbReference type="InterPro" id="IPR050348">
    <property type="entry name" value="Protein-Tyr_Phosphatase"/>
</dbReference>
<feature type="domain" description="CRAL-TRIO" evidence="4">
    <location>
        <begin position="1"/>
        <end position="68"/>
    </location>
</feature>
<dbReference type="CDD" id="cd00170">
    <property type="entry name" value="SEC14"/>
    <property type="match status" value="1"/>
</dbReference>
<feature type="domain" description="Tyrosine-protein phosphatase" evidence="2">
    <location>
        <begin position="198"/>
        <end position="491"/>
    </location>
</feature>
<dbReference type="Gene3D" id="3.40.525.10">
    <property type="entry name" value="CRAL-TRIO lipid binding domain"/>
    <property type="match status" value="1"/>
</dbReference>
<dbReference type="AlphaFoldDB" id="B4IM87"/>
<evidence type="ECO:0000259" key="2">
    <source>
        <dbReference type="PROSITE" id="PS50055"/>
    </source>
</evidence>
<dbReference type="PANTHER" id="PTHR19134:SF534">
    <property type="entry name" value="LD27988P"/>
    <property type="match status" value="1"/>
</dbReference>
<dbReference type="PROSITE" id="PS50055">
    <property type="entry name" value="TYR_PHOSPHATASE_PTP"/>
    <property type="match status" value="1"/>
</dbReference>
<dbReference type="GO" id="GO:0004725">
    <property type="term" value="F:protein tyrosine phosphatase activity"/>
    <property type="evidence" value="ECO:0007669"/>
    <property type="project" value="InterPro"/>
</dbReference>
<proteinExistence type="predicted"/>
<protein>
    <submittedName>
        <fullName evidence="5">GM18820</fullName>
    </submittedName>
</protein>
<feature type="domain" description="Tyrosine specific protein phosphatases" evidence="3">
    <location>
        <begin position="398"/>
        <end position="482"/>
    </location>
</feature>
<gene>
    <name evidence="5" type="primary">Dsec\GM18820</name>
    <name evidence="5" type="ORF">Dsec_GM18820</name>
</gene>
<reference evidence="5 6" key="1">
    <citation type="journal article" date="2007" name="Nature">
        <title>Evolution of genes and genomes on the Drosophila phylogeny.</title>
        <authorList>
            <consortium name="Drosophila 12 Genomes Consortium"/>
            <person name="Clark A.G."/>
            <person name="Eisen M.B."/>
            <person name="Smith D.R."/>
            <person name="Bergman C.M."/>
            <person name="Oliver B."/>
            <person name="Markow T.A."/>
            <person name="Kaufman T.C."/>
            <person name="Kellis M."/>
            <person name="Gelbart W."/>
            <person name="Iyer V.N."/>
            <person name="Pollard D.A."/>
            <person name="Sackton T.B."/>
            <person name="Larracuente A.M."/>
            <person name="Singh N.D."/>
            <person name="Abad J.P."/>
            <person name="Abt D.N."/>
            <person name="Adryan B."/>
            <person name="Aguade M."/>
            <person name="Akashi H."/>
            <person name="Anderson W.W."/>
            <person name="Aquadro C.F."/>
            <person name="Ardell D.H."/>
            <person name="Arguello R."/>
            <person name="Artieri C.G."/>
            <person name="Barbash D.A."/>
            <person name="Barker D."/>
            <person name="Barsanti P."/>
            <person name="Batterham P."/>
            <person name="Batzoglou S."/>
            <person name="Begun D."/>
            <person name="Bhutkar A."/>
            <person name="Blanco E."/>
            <person name="Bosak S.A."/>
            <person name="Bradley R.K."/>
            <person name="Brand A.D."/>
            <person name="Brent M.R."/>
            <person name="Brooks A.N."/>
            <person name="Brown R.H."/>
            <person name="Butlin R.K."/>
            <person name="Caggese C."/>
            <person name="Calvi B.R."/>
            <person name="Bernardo de Carvalho A."/>
            <person name="Caspi A."/>
            <person name="Castrezana S."/>
            <person name="Celniker S.E."/>
            <person name="Chang J.L."/>
            <person name="Chapple C."/>
            <person name="Chatterji S."/>
            <person name="Chinwalla A."/>
            <person name="Civetta A."/>
            <person name="Clifton S.W."/>
            <person name="Comeron J.M."/>
            <person name="Costello J.C."/>
            <person name="Coyne J.A."/>
            <person name="Daub J."/>
            <person name="David R.G."/>
            <person name="Delcher A.L."/>
            <person name="Delehaunty K."/>
            <person name="Do C.B."/>
            <person name="Ebling H."/>
            <person name="Edwards K."/>
            <person name="Eickbush T."/>
            <person name="Evans J.D."/>
            <person name="Filipski A."/>
            <person name="Findeiss S."/>
            <person name="Freyhult E."/>
            <person name="Fulton L."/>
            <person name="Fulton R."/>
            <person name="Garcia A.C."/>
            <person name="Gardiner A."/>
            <person name="Garfield D.A."/>
            <person name="Garvin B.E."/>
            <person name="Gibson G."/>
            <person name="Gilbert D."/>
            <person name="Gnerre S."/>
            <person name="Godfrey J."/>
            <person name="Good R."/>
            <person name="Gotea V."/>
            <person name="Gravely B."/>
            <person name="Greenberg A.J."/>
            <person name="Griffiths-Jones S."/>
            <person name="Gross S."/>
            <person name="Guigo R."/>
            <person name="Gustafson E.A."/>
            <person name="Haerty W."/>
            <person name="Hahn M.W."/>
            <person name="Halligan D.L."/>
            <person name="Halpern A.L."/>
            <person name="Halter G.M."/>
            <person name="Han M.V."/>
            <person name="Heger A."/>
            <person name="Hillier L."/>
            <person name="Hinrichs A.S."/>
            <person name="Holmes I."/>
            <person name="Hoskins R.A."/>
            <person name="Hubisz M.J."/>
            <person name="Hultmark D."/>
            <person name="Huntley M.A."/>
            <person name="Jaffe D.B."/>
            <person name="Jagadeeshan S."/>
            <person name="Jeck W.R."/>
            <person name="Johnson J."/>
            <person name="Jones C.D."/>
            <person name="Jordan W.C."/>
            <person name="Karpen G.H."/>
            <person name="Kataoka E."/>
            <person name="Keightley P.D."/>
            <person name="Kheradpour P."/>
            <person name="Kirkness E.F."/>
            <person name="Koerich L.B."/>
            <person name="Kristiansen K."/>
            <person name="Kudrna D."/>
            <person name="Kulathinal R.J."/>
            <person name="Kumar S."/>
            <person name="Kwok R."/>
            <person name="Lander E."/>
            <person name="Langley C.H."/>
            <person name="Lapoint R."/>
            <person name="Lazzaro B.P."/>
            <person name="Lee S.J."/>
            <person name="Levesque L."/>
            <person name="Li R."/>
            <person name="Lin C.F."/>
            <person name="Lin M.F."/>
            <person name="Lindblad-Toh K."/>
            <person name="Llopart A."/>
            <person name="Long M."/>
            <person name="Low L."/>
            <person name="Lozovsky E."/>
            <person name="Lu J."/>
            <person name="Luo M."/>
            <person name="Machado C.A."/>
            <person name="Makalowski W."/>
            <person name="Marzo M."/>
            <person name="Matsuda M."/>
            <person name="Matzkin L."/>
            <person name="McAllister B."/>
            <person name="McBride C.S."/>
            <person name="McKernan B."/>
            <person name="McKernan K."/>
            <person name="Mendez-Lago M."/>
            <person name="Minx P."/>
            <person name="Mollenhauer M.U."/>
            <person name="Montooth K."/>
            <person name="Mount S.M."/>
            <person name="Mu X."/>
            <person name="Myers E."/>
            <person name="Negre B."/>
            <person name="Newfeld S."/>
            <person name="Nielsen R."/>
            <person name="Noor M.A."/>
            <person name="O'Grady P."/>
            <person name="Pachter L."/>
            <person name="Papaceit M."/>
            <person name="Parisi M.J."/>
            <person name="Parisi M."/>
            <person name="Parts L."/>
            <person name="Pedersen J.S."/>
            <person name="Pesole G."/>
            <person name="Phillippy A.M."/>
            <person name="Ponting C.P."/>
            <person name="Pop M."/>
            <person name="Porcelli D."/>
            <person name="Powell J.R."/>
            <person name="Prohaska S."/>
            <person name="Pruitt K."/>
            <person name="Puig M."/>
            <person name="Quesneville H."/>
            <person name="Ram K.R."/>
            <person name="Rand D."/>
            <person name="Rasmussen M.D."/>
            <person name="Reed L.K."/>
            <person name="Reenan R."/>
            <person name="Reily A."/>
            <person name="Remington K.A."/>
            <person name="Rieger T.T."/>
            <person name="Ritchie M.G."/>
            <person name="Robin C."/>
            <person name="Rogers Y.H."/>
            <person name="Rohde C."/>
            <person name="Rozas J."/>
            <person name="Rubenfield M.J."/>
            <person name="Ruiz A."/>
            <person name="Russo S."/>
            <person name="Salzberg S.L."/>
            <person name="Sanchez-Gracia A."/>
            <person name="Saranga D.J."/>
            <person name="Sato H."/>
            <person name="Schaeffer S.W."/>
            <person name="Schatz M.C."/>
            <person name="Schlenke T."/>
            <person name="Schwartz R."/>
            <person name="Segarra C."/>
            <person name="Singh R.S."/>
            <person name="Sirot L."/>
            <person name="Sirota M."/>
            <person name="Sisneros N.B."/>
            <person name="Smith C.D."/>
            <person name="Smith T.F."/>
            <person name="Spieth J."/>
            <person name="Stage D.E."/>
            <person name="Stark A."/>
            <person name="Stephan W."/>
            <person name="Strausberg R.L."/>
            <person name="Strempel S."/>
            <person name="Sturgill D."/>
            <person name="Sutton G."/>
            <person name="Sutton G.G."/>
            <person name="Tao W."/>
            <person name="Teichmann S."/>
            <person name="Tobari Y.N."/>
            <person name="Tomimura Y."/>
            <person name="Tsolas J.M."/>
            <person name="Valente V.L."/>
            <person name="Venter E."/>
            <person name="Venter J.C."/>
            <person name="Vicario S."/>
            <person name="Vieira F.G."/>
            <person name="Vilella A.J."/>
            <person name="Villasante A."/>
            <person name="Walenz B."/>
            <person name="Wang J."/>
            <person name="Wasserman M."/>
            <person name="Watts T."/>
            <person name="Wilson D."/>
            <person name="Wilson R.K."/>
            <person name="Wing R.A."/>
            <person name="Wolfner M.F."/>
            <person name="Wong A."/>
            <person name="Wong G.K."/>
            <person name="Wu C.I."/>
            <person name="Wu G."/>
            <person name="Yamamoto D."/>
            <person name="Yang H.P."/>
            <person name="Yang S.P."/>
            <person name="Yorke J.A."/>
            <person name="Yoshida K."/>
            <person name="Zdobnov E."/>
            <person name="Zhang P."/>
            <person name="Zhang Y."/>
            <person name="Zimin A.V."/>
            <person name="Baldwin J."/>
            <person name="Abdouelleil A."/>
            <person name="Abdulkadir J."/>
            <person name="Abebe A."/>
            <person name="Abera B."/>
            <person name="Abreu J."/>
            <person name="Acer S.C."/>
            <person name="Aftuck L."/>
            <person name="Alexander A."/>
            <person name="An P."/>
            <person name="Anderson E."/>
            <person name="Anderson S."/>
            <person name="Arachi H."/>
            <person name="Azer M."/>
            <person name="Bachantsang P."/>
            <person name="Barry A."/>
            <person name="Bayul T."/>
            <person name="Berlin A."/>
            <person name="Bessette D."/>
            <person name="Bloom T."/>
            <person name="Blye J."/>
            <person name="Boguslavskiy L."/>
            <person name="Bonnet C."/>
            <person name="Boukhgalter B."/>
            <person name="Bourzgui I."/>
            <person name="Brown A."/>
            <person name="Cahill P."/>
            <person name="Channer S."/>
            <person name="Cheshatsang Y."/>
            <person name="Chuda L."/>
            <person name="Citroen M."/>
            <person name="Collymore A."/>
            <person name="Cooke P."/>
            <person name="Costello M."/>
            <person name="D'Aco K."/>
            <person name="Daza R."/>
            <person name="De Haan G."/>
            <person name="DeGray S."/>
            <person name="DeMaso C."/>
            <person name="Dhargay N."/>
            <person name="Dooley K."/>
            <person name="Dooley E."/>
            <person name="Doricent M."/>
            <person name="Dorje P."/>
            <person name="Dorjee K."/>
            <person name="Dupes A."/>
            <person name="Elong R."/>
            <person name="Falk J."/>
            <person name="Farina A."/>
            <person name="Faro S."/>
            <person name="Ferguson D."/>
            <person name="Fisher S."/>
            <person name="Foley C.D."/>
            <person name="Franke A."/>
            <person name="Friedrich D."/>
            <person name="Gadbois L."/>
            <person name="Gearin G."/>
            <person name="Gearin C.R."/>
            <person name="Giannoukos G."/>
            <person name="Goode T."/>
            <person name="Graham J."/>
            <person name="Grandbois E."/>
            <person name="Grewal S."/>
            <person name="Gyaltsen K."/>
            <person name="Hafez N."/>
            <person name="Hagos B."/>
            <person name="Hall J."/>
            <person name="Henson C."/>
            <person name="Hollinger A."/>
            <person name="Honan T."/>
            <person name="Huard M.D."/>
            <person name="Hughes L."/>
            <person name="Hurhula B."/>
            <person name="Husby M.E."/>
            <person name="Kamat A."/>
            <person name="Kanga B."/>
            <person name="Kashin S."/>
            <person name="Khazanovich D."/>
            <person name="Kisner P."/>
            <person name="Lance K."/>
            <person name="Lara M."/>
            <person name="Lee W."/>
            <person name="Lennon N."/>
            <person name="Letendre F."/>
            <person name="LeVine R."/>
            <person name="Lipovsky A."/>
            <person name="Liu X."/>
            <person name="Liu J."/>
            <person name="Liu S."/>
            <person name="Lokyitsang T."/>
            <person name="Lokyitsang Y."/>
            <person name="Lubonja R."/>
            <person name="Lui A."/>
            <person name="MacDonald P."/>
            <person name="Magnisalis V."/>
            <person name="Maru K."/>
            <person name="Matthews C."/>
            <person name="McCusker W."/>
            <person name="McDonough S."/>
            <person name="Mehta T."/>
            <person name="Meldrim J."/>
            <person name="Meneus L."/>
            <person name="Mihai O."/>
            <person name="Mihalev A."/>
            <person name="Mihova T."/>
            <person name="Mittelman R."/>
            <person name="Mlenga V."/>
            <person name="Montmayeur A."/>
            <person name="Mulrain L."/>
            <person name="Navidi A."/>
            <person name="Naylor J."/>
            <person name="Negash T."/>
            <person name="Nguyen T."/>
            <person name="Nguyen N."/>
            <person name="Nicol R."/>
            <person name="Norbu C."/>
            <person name="Norbu N."/>
            <person name="Novod N."/>
            <person name="O'Neill B."/>
            <person name="Osman S."/>
            <person name="Markiewicz E."/>
            <person name="Oyono O.L."/>
            <person name="Patti C."/>
            <person name="Phunkhang P."/>
            <person name="Pierre F."/>
            <person name="Priest M."/>
            <person name="Raghuraman S."/>
            <person name="Rege F."/>
            <person name="Reyes R."/>
            <person name="Rise C."/>
            <person name="Rogov P."/>
            <person name="Ross K."/>
            <person name="Ryan E."/>
            <person name="Settipalli S."/>
            <person name="Shea T."/>
            <person name="Sherpa N."/>
            <person name="Shi L."/>
            <person name="Shih D."/>
            <person name="Sparrow T."/>
            <person name="Spaulding J."/>
            <person name="Stalker J."/>
            <person name="Stange-Thomann N."/>
            <person name="Stavropoulos S."/>
            <person name="Stone C."/>
            <person name="Strader C."/>
            <person name="Tesfaye S."/>
            <person name="Thomson T."/>
            <person name="Thoulutsang Y."/>
            <person name="Thoulutsang D."/>
            <person name="Topham K."/>
            <person name="Topping I."/>
            <person name="Tsamla T."/>
            <person name="Vassiliev H."/>
            <person name="Vo A."/>
            <person name="Wangchuk T."/>
            <person name="Wangdi T."/>
            <person name="Weiand M."/>
            <person name="Wilkinson J."/>
            <person name="Wilson A."/>
            <person name="Yadav S."/>
            <person name="Young G."/>
            <person name="Yu Q."/>
            <person name="Zembek L."/>
            <person name="Zhong D."/>
            <person name="Zimmer A."/>
            <person name="Zwirko Z."/>
            <person name="Jaffe D.B."/>
            <person name="Alvarez P."/>
            <person name="Brockman W."/>
            <person name="Butler J."/>
            <person name="Chin C."/>
            <person name="Gnerre S."/>
            <person name="Grabherr M."/>
            <person name="Kleber M."/>
            <person name="Mauceli E."/>
            <person name="MacCallum I."/>
        </authorList>
    </citation>
    <scope>NUCLEOTIDE SEQUENCE [LARGE SCALE GENOMIC DNA]</scope>
    <source>
        <strain evidence="6">Rob3c / Tucson 14021-0248.25</strain>
    </source>
</reference>
<dbReference type="InterPro" id="IPR001251">
    <property type="entry name" value="CRAL-TRIO_dom"/>
</dbReference>
<dbReference type="SUPFAM" id="SSF52087">
    <property type="entry name" value="CRAL/TRIO domain"/>
    <property type="match status" value="1"/>
</dbReference>
<dbReference type="Proteomes" id="UP000001292">
    <property type="component" value="Unassembled WGS sequence"/>
</dbReference>
<dbReference type="SMART" id="SM00194">
    <property type="entry name" value="PTPc"/>
    <property type="match status" value="1"/>
</dbReference>
<dbReference type="HOGENOM" id="CLU_016977_0_0_1"/>
<dbReference type="InterPro" id="IPR000242">
    <property type="entry name" value="PTP_cat"/>
</dbReference>
<dbReference type="PROSITE" id="PS00383">
    <property type="entry name" value="TYR_PHOSPHATASE_1"/>
    <property type="match status" value="1"/>
</dbReference>
<dbReference type="InterPro" id="IPR036865">
    <property type="entry name" value="CRAL-TRIO_dom_sf"/>
</dbReference>
<evidence type="ECO:0000313" key="6">
    <source>
        <dbReference type="Proteomes" id="UP000001292"/>
    </source>
</evidence>
<evidence type="ECO:0000313" key="5">
    <source>
        <dbReference type="EMBL" id="EDW44915.1"/>
    </source>
</evidence>
<dbReference type="Pfam" id="PF00650">
    <property type="entry name" value="CRAL_TRIO"/>
    <property type="match status" value="1"/>
</dbReference>
<dbReference type="PROSITE" id="PS50056">
    <property type="entry name" value="TYR_PHOSPHATASE_2"/>
    <property type="match status" value="1"/>
</dbReference>
<evidence type="ECO:0000259" key="3">
    <source>
        <dbReference type="PROSITE" id="PS50056"/>
    </source>
</evidence>
<dbReference type="InterPro" id="IPR003595">
    <property type="entry name" value="Tyr_Pase_cat"/>
</dbReference>
<dbReference type="EMBL" id="CH480944">
    <property type="protein sequence ID" value="EDW44915.1"/>
    <property type="molecule type" value="Genomic_DNA"/>
</dbReference>
<dbReference type="PANTHER" id="PTHR19134">
    <property type="entry name" value="RECEPTOR-TYPE TYROSINE-PROTEIN PHOSPHATASE"/>
    <property type="match status" value="1"/>
</dbReference>
<organism evidence="6">
    <name type="scientific">Drosophila sechellia</name>
    <name type="common">Fruit fly</name>
    <dbReference type="NCBI Taxonomy" id="7238"/>
    <lineage>
        <taxon>Eukaryota</taxon>
        <taxon>Metazoa</taxon>
        <taxon>Ecdysozoa</taxon>
        <taxon>Arthropoda</taxon>
        <taxon>Hexapoda</taxon>
        <taxon>Insecta</taxon>
        <taxon>Pterygota</taxon>
        <taxon>Neoptera</taxon>
        <taxon>Endopterygota</taxon>
        <taxon>Diptera</taxon>
        <taxon>Brachycera</taxon>
        <taxon>Muscomorpha</taxon>
        <taxon>Ephydroidea</taxon>
        <taxon>Drosophilidae</taxon>
        <taxon>Drosophila</taxon>
        <taxon>Sophophora</taxon>
    </lineage>
</organism>
<feature type="compositionally biased region" description="Acidic residues" evidence="1">
    <location>
        <begin position="168"/>
        <end position="177"/>
    </location>
</feature>
<accession>B4IM87</accession>
<dbReference type="OMA" id="HMLYTAW"/>
<name>B4IM87_DROSE</name>
<dbReference type="Pfam" id="PF00102">
    <property type="entry name" value="Y_phosphatase"/>
    <property type="match status" value="1"/>
</dbReference>
<dbReference type="SMART" id="SM00404">
    <property type="entry name" value="PTPc_motif"/>
    <property type="match status" value="1"/>
</dbReference>
<dbReference type="GO" id="GO:0048666">
    <property type="term" value="P:neuron development"/>
    <property type="evidence" value="ECO:0007669"/>
    <property type="project" value="UniProtKB-ARBA"/>
</dbReference>
<dbReference type="PhylomeDB" id="B4IM87"/>
<evidence type="ECO:0000259" key="4">
    <source>
        <dbReference type="PROSITE" id="PS50191"/>
    </source>
</evidence>
<evidence type="ECO:0000256" key="1">
    <source>
        <dbReference type="SAM" id="MobiDB-lite"/>
    </source>
</evidence>
<dbReference type="Gene3D" id="3.90.190.10">
    <property type="entry name" value="Protein tyrosine phosphatase superfamily"/>
    <property type="match status" value="1"/>
</dbReference>
<dbReference type="PRINTS" id="PR00700">
    <property type="entry name" value="PRTYPHPHTASE"/>
</dbReference>
<dbReference type="GO" id="GO:0009653">
    <property type="term" value="P:anatomical structure morphogenesis"/>
    <property type="evidence" value="ECO:0007669"/>
    <property type="project" value="UniProtKB-ARBA"/>
</dbReference>
<dbReference type="InterPro" id="IPR016130">
    <property type="entry name" value="Tyr_Pase_AS"/>
</dbReference>
<dbReference type="PROSITE" id="PS50191">
    <property type="entry name" value="CRAL_TRIO"/>
    <property type="match status" value="1"/>
</dbReference>
<dbReference type="InterPro" id="IPR029021">
    <property type="entry name" value="Prot-tyrosine_phosphatase-like"/>
</dbReference>
<dbReference type="InterPro" id="IPR000387">
    <property type="entry name" value="Tyr_Pase_dom"/>
</dbReference>